<dbReference type="GO" id="GO:0007034">
    <property type="term" value="P:vacuolar transport"/>
    <property type="evidence" value="ECO:0007669"/>
    <property type="project" value="TreeGrafter"/>
</dbReference>
<dbReference type="Proteomes" id="UP000490939">
    <property type="component" value="Unassembled WGS sequence"/>
</dbReference>
<proteinExistence type="predicted"/>
<evidence type="ECO:0000256" key="8">
    <source>
        <dbReference type="ARBA" id="ARBA00023180"/>
    </source>
</evidence>
<keyword evidence="2" id="KW-0813">Transport</keyword>
<dbReference type="InterPro" id="IPR009011">
    <property type="entry name" value="Man6P_isomerase_rcpt-bd_dom_sf"/>
</dbReference>
<dbReference type="GO" id="GO:0005770">
    <property type="term" value="C:late endosome"/>
    <property type="evidence" value="ECO:0007669"/>
    <property type="project" value="TreeGrafter"/>
</dbReference>
<dbReference type="Gene3D" id="2.70.130.10">
    <property type="entry name" value="Mannose-6-phosphate receptor binding domain"/>
    <property type="match status" value="1"/>
</dbReference>
<dbReference type="Pfam" id="PF02157">
    <property type="entry name" value="Man-6-P_recep"/>
    <property type="match status" value="1"/>
</dbReference>
<dbReference type="SUPFAM" id="SSF50911">
    <property type="entry name" value="Mannose 6-phosphate receptor domain"/>
    <property type="match status" value="1"/>
</dbReference>
<evidence type="ECO:0000313" key="13">
    <source>
        <dbReference type="Proteomes" id="UP000490939"/>
    </source>
</evidence>
<evidence type="ECO:0000256" key="3">
    <source>
        <dbReference type="ARBA" id="ARBA00022692"/>
    </source>
</evidence>
<keyword evidence="3 9" id="KW-0812">Transmembrane</keyword>
<name>A0A8H3ZJ82_VENIN</name>
<dbReference type="EMBL" id="WNWR01000019">
    <property type="protein sequence ID" value="KAE9993881.1"/>
    <property type="molecule type" value="Genomic_DNA"/>
</dbReference>
<sequence length="345" mass="37891">MKLLLQSAFALVLPLLASAASTSDDKKTKDPAPKPCTIRSPASGAFFDLSSLSLHPPKDTKDVKKGEVSESYHVKGQDYGANFTINFCAPVVEDLTNVEGVDRKLAQNVSAYYTIGKKSYSIGSVVQQNSELVLRGSKLVLNYTNGSPCDSPSPKPKRQLAHGVQDLRSAKIIDDDDDDKSHKKKDVRRKNTIILLSCQKDPLGPKSPKATISFAGEMDCTYIFEAKSQAACAGIETTPQQLGPGGVFGVIMLIAILVYIVGGCVYQRTVQHQRGWRQLPNYSMWAGIWSFLADTFIILTSSCARFLPGRRGYSRVSLDGNSNIRGRHAEDENRLIDNLDEEWDD</sequence>
<accession>A0A8H3ZJ82</accession>
<organism evidence="12 13">
    <name type="scientific">Venturia inaequalis</name>
    <name type="common">Apple scab fungus</name>
    <dbReference type="NCBI Taxonomy" id="5025"/>
    <lineage>
        <taxon>Eukaryota</taxon>
        <taxon>Fungi</taxon>
        <taxon>Dikarya</taxon>
        <taxon>Ascomycota</taxon>
        <taxon>Pezizomycotina</taxon>
        <taxon>Dothideomycetes</taxon>
        <taxon>Pleosporomycetidae</taxon>
        <taxon>Venturiales</taxon>
        <taxon>Venturiaceae</taxon>
        <taxon>Venturia</taxon>
    </lineage>
</organism>
<keyword evidence="6 9" id="KW-0472">Membrane</keyword>
<dbReference type="GO" id="GO:0010008">
    <property type="term" value="C:endosome membrane"/>
    <property type="evidence" value="ECO:0007669"/>
    <property type="project" value="UniProtKB-SubCell"/>
</dbReference>
<evidence type="ECO:0000256" key="10">
    <source>
        <dbReference type="SAM" id="SignalP"/>
    </source>
</evidence>
<evidence type="ECO:0000259" key="11">
    <source>
        <dbReference type="PROSITE" id="PS51914"/>
    </source>
</evidence>
<feature type="transmembrane region" description="Helical" evidence="9">
    <location>
        <begin position="286"/>
        <end position="307"/>
    </location>
</feature>
<keyword evidence="5 9" id="KW-1133">Transmembrane helix</keyword>
<protein>
    <recommendedName>
        <fullName evidence="11">MRH domain-containing protein</fullName>
    </recommendedName>
</protein>
<evidence type="ECO:0000256" key="4">
    <source>
        <dbReference type="ARBA" id="ARBA00022729"/>
    </source>
</evidence>
<dbReference type="PANTHER" id="PTHR15071">
    <property type="entry name" value="MANNOSE-6-PHOSPHATE RECEPTOR FAMILY MEMBER"/>
    <property type="match status" value="1"/>
</dbReference>
<evidence type="ECO:0000256" key="6">
    <source>
        <dbReference type="ARBA" id="ARBA00023136"/>
    </source>
</evidence>
<comment type="caution">
    <text evidence="12">The sequence shown here is derived from an EMBL/GenBank/DDBJ whole genome shotgun (WGS) entry which is preliminary data.</text>
</comment>
<dbReference type="InterPro" id="IPR044865">
    <property type="entry name" value="MRH_dom"/>
</dbReference>
<feature type="transmembrane region" description="Helical" evidence="9">
    <location>
        <begin position="246"/>
        <end position="266"/>
    </location>
</feature>
<feature type="domain" description="MRH" evidence="11">
    <location>
        <begin position="34"/>
        <end position="234"/>
    </location>
</feature>
<dbReference type="InterPro" id="IPR028927">
    <property type="entry name" value="Man-6-P_rcpt"/>
</dbReference>
<keyword evidence="4 10" id="KW-0732">Signal</keyword>
<dbReference type="PROSITE" id="PS51914">
    <property type="entry name" value="MRH"/>
    <property type="match status" value="1"/>
</dbReference>
<evidence type="ECO:0000256" key="1">
    <source>
        <dbReference type="ARBA" id="ARBA00004308"/>
    </source>
</evidence>
<feature type="signal peptide" evidence="10">
    <location>
        <begin position="1"/>
        <end position="19"/>
    </location>
</feature>
<keyword evidence="8" id="KW-0325">Glycoprotein</keyword>
<gene>
    <name evidence="12" type="ORF">EG327_002788</name>
</gene>
<evidence type="ECO:0000256" key="5">
    <source>
        <dbReference type="ARBA" id="ARBA00022989"/>
    </source>
</evidence>
<comment type="subcellular location">
    <subcellularLocation>
        <location evidence="1">Endomembrane system</location>
    </subcellularLocation>
</comment>
<dbReference type="AlphaFoldDB" id="A0A8H3ZJ82"/>
<evidence type="ECO:0000256" key="7">
    <source>
        <dbReference type="ARBA" id="ARBA00023157"/>
    </source>
</evidence>
<feature type="chain" id="PRO_5034558561" description="MRH domain-containing protein" evidence="10">
    <location>
        <begin position="20"/>
        <end position="345"/>
    </location>
</feature>
<evidence type="ECO:0000256" key="2">
    <source>
        <dbReference type="ARBA" id="ARBA00022448"/>
    </source>
</evidence>
<evidence type="ECO:0000313" key="12">
    <source>
        <dbReference type="EMBL" id="KAE9993881.1"/>
    </source>
</evidence>
<reference evidence="12 13" key="1">
    <citation type="submission" date="2019-07" db="EMBL/GenBank/DDBJ databases">
        <title>Venturia inaequalis Genome Resource.</title>
        <authorList>
            <person name="Lichtner F.J."/>
        </authorList>
    </citation>
    <scope>NUCLEOTIDE SEQUENCE [LARGE SCALE GENOMIC DNA]</scope>
    <source>
        <strain evidence="12 13">DMI_063113</strain>
    </source>
</reference>
<evidence type="ECO:0000256" key="9">
    <source>
        <dbReference type="SAM" id="Phobius"/>
    </source>
</evidence>
<keyword evidence="7" id="KW-1015">Disulfide bond</keyword>
<dbReference type="GO" id="GO:0000139">
    <property type="term" value="C:Golgi membrane"/>
    <property type="evidence" value="ECO:0007669"/>
    <property type="project" value="UniProtKB-SubCell"/>
</dbReference>
<dbReference type="PANTHER" id="PTHR15071:SF0">
    <property type="entry name" value="MANNOSE 6-PHOSPHATE RECEPTOR-LIKE PROTEIN 1"/>
    <property type="match status" value="1"/>
</dbReference>
<keyword evidence="13" id="KW-1185">Reference proteome</keyword>